<protein>
    <submittedName>
        <fullName evidence="2">Uncharacterized protein</fullName>
    </submittedName>
</protein>
<reference evidence="2 3" key="1">
    <citation type="submission" date="2015-05" db="EMBL/GenBank/DDBJ databases">
        <authorList>
            <person name="Goodhead I."/>
        </authorList>
    </citation>
    <scope>NUCLEOTIDE SEQUENCE [LARGE SCALE GENOMIC DNA]</scope>
    <source>
        <strain evidence="3">morsitans</strain>
    </source>
</reference>
<feature type="region of interest" description="Disordered" evidence="1">
    <location>
        <begin position="1"/>
        <end position="33"/>
    </location>
</feature>
<organism evidence="2 3">
    <name type="scientific">Sodalis glossinidius (strain morsitans)</name>
    <dbReference type="NCBI Taxonomy" id="343509"/>
    <lineage>
        <taxon>Bacteria</taxon>
        <taxon>Pseudomonadati</taxon>
        <taxon>Pseudomonadota</taxon>
        <taxon>Gammaproteobacteria</taxon>
        <taxon>Enterobacterales</taxon>
        <taxon>Bruguierivoracaceae</taxon>
        <taxon>Sodalis</taxon>
    </lineage>
</organism>
<evidence type="ECO:0000256" key="1">
    <source>
        <dbReference type="SAM" id="MobiDB-lite"/>
    </source>
</evidence>
<dbReference type="Proteomes" id="UP000245838">
    <property type="component" value="Chromosome sggmmb4_Chromosome"/>
</dbReference>
<proteinExistence type="predicted"/>
<gene>
    <name evidence="2" type="ORF">SGGMMB4_02289</name>
</gene>
<evidence type="ECO:0000313" key="2">
    <source>
        <dbReference type="EMBL" id="CRL44901.1"/>
    </source>
</evidence>
<evidence type="ECO:0000313" key="3">
    <source>
        <dbReference type="Proteomes" id="UP000245838"/>
    </source>
</evidence>
<dbReference type="EMBL" id="LN854557">
    <property type="protein sequence ID" value="CRL44901.1"/>
    <property type="molecule type" value="Genomic_DNA"/>
</dbReference>
<name>A0A193QIA9_SODGM</name>
<dbReference type="AlphaFoldDB" id="A0A193QIA9"/>
<feature type="compositionally biased region" description="Polar residues" evidence="1">
    <location>
        <begin position="22"/>
        <end position="33"/>
    </location>
</feature>
<accession>A0A193QIA9</accession>
<sequence>MGSALPEASLPSGHSAHDTTPHRNSPATTGVVNSLSKESEFTLGSDSDVGLGLAVTAGVGASATSVAIARSVAQGEEGFVAAMEAGFEALIDDVVVLAAALRERERGGCL</sequence>